<keyword evidence="1" id="KW-0812">Transmembrane</keyword>
<keyword evidence="1" id="KW-1133">Transmembrane helix</keyword>
<name>A0A8J3Y4G9_9ACTN</name>
<feature type="transmembrane region" description="Helical" evidence="1">
    <location>
        <begin position="21"/>
        <end position="45"/>
    </location>
</feature>
<dbReference type="AlphaFoldDB" id="A0A8J3Y4G9"/>
<protein>
    <submittedName>
        <fullName evidence="2">Uncharacterized protein</fullName>
    </submittedName>
</protein>
<evidence type="ECO:0000313" key="3">
    <source>
        <dbReference type="Proteomes" id="UP000652013"/>
    </source>
</evidence>
<comment type="caution">
    <text evidence="2">The sequence shown here is derived from an EMBL/GenBank/DDBJ whole genome shotgun (WGS) entry which is preliminary data.</text>
</comment>
<feature type="transmembrane region" description="Helical" evidence="1">
    <location>
        <begin position="96"/>
        <end position="116"/>
    </location>
</feature>
<evidence type="ECO:0000313" key="2">
    <source>
        <dbReference type="EMBL" id="GIJ01277.1"/>
    </source>
</evidence>
<evidence type="ECO:0000256" key="1">
    <source>
        <dbReference type="SAM" id="Phobius"/>
    </source>
</evidence>
<proteinExistence type="predicted"/>
<keyword evidence="1" id="KW-0472">Membrane</keyword>
<sequence length="230" mass="24059">MLPAVINERVRLSVGAVGAQRVIGVVAGLVFVAGGTAFAVLPALASRWMTGFGGQAGGGECTVEGGTVDDLPPGLLEELGCSRSSSPFDWFEPVQLIGLLGLPFVVLGLGLVLRVLRSAVWLEGTHADVRGAVRTRRVDLSTAEITAGAVEQGSGHNRVRIPVLVARDPATGRRVTISLRGNAGGYLPPDELRALADAITRNRPGDGGRHGDAHAMARQLRERAERPLAI</sequence>
<accession>A0A8J3Y4G9</accession>
<organism evidence="2 3">
    <name type="scientific">Spirilliplanes yamanashiensis</name>
    <dbReference type="NCBI Taxonomy" id="42233"/>
    <lineage>
        <taxon>Bacteria</taxon>
        <taxon>Bacillati</taxon>
        <taxon>Actinomycetota</taxon>
        <taxon>Actinomycetes</taxon>
        <taxon>Micromonosporales</taxon>
        <taxon>Micromonosporaceae</taxon>
        <taxon>Spirilliplanes</taxon>
    </lineage>
</organism>
<keyword evidence="3" id="KW-1185">Reference proteome</keyword>
<gene>
    <name evidence="2" type="ORF">Sya03_06290</name>
</gene>
<reference evidence="2" key="1">
    <citation type="submission" date="2021-01" db="EMBL/GenBank/DDBJ databases">
        <title>Whole genome shotgun sequence of Spirilliplanes yamanashiensis NBRC 15828.</title>
        <authorList>
            <person name="Komaki H."/>
            <person name="Tamura T."/>
        </authorList>
    </citation>
    <scope>NUCLEOTIDE SEQUENCE</scope>
    <source>
        <strain evidence="2">NBRC 15828</strain>
    </source>
</reference>
<dbReference type="EMBL" id="BOOY01000003">
    <property type="protein sequence ID" value="GIJ01277.1"/>
    <property type="molecule type" value="Genomic_DNA"/>
</dbReference>
<dbReference type="Proteomes" id="UP000652013">
    <property type="component" value="Unassembled WGS sequence"/>
</dbReference>